<dbReference type="RefSeq" id="XP_001582675.1">
    <property type="nucleotide sequence ID" value="XM_001582625.1"/>
</dbReference>
<protein>
    <submittedName>
        <fullName evidence="1">Uncharacterized protein</fullName>
    </submittedName>
</protein>
<evidence type="ECO:0000313" key="2">
    <source>
        <dbReference type="Proteomes" id="UP000001542"/>
    </source>
</evidence>
<dbReference type="Proteomes" id="UP000001542">
    <property type="component" value="Unassembled WGS sequence"/>
</dbReference>
<dbReference type="InterPro" id="IPR016024">
    <property type="entry name" value="ARM-type_fold"/>
</dbReference>
<name>A2DCR5_TRIV3</name>
<accession>A2DCR5</accession>
<keyword evidence="2" id="KW-1185">Reference proteome</keyword>
<dbReference type="VEuPathDB" id="TrichDB:TVAGG3_0607130"/>
<dbReference type="VEuPathDB" id="TrichDB:TVAG_237150"/>
<dbReference type="AlphaFoldDB" id="A2DCR5"/>
<organism evidence="1 2">
    <name type="scientific">Trichomonas vaginalis (strain ATCC PRA-98 / G3)</name>
    <dbReference type="NCBI Taxonomy" id="412133"/>
    <lineage>
        <taxon>Eukaryota</taxon>
        <taxon>Metamonada</taxon>
        <taxon>Parabasalia</taxon>
        <taxon>Trichomonadida</taxon>
        <taxon>Trichomonadidae</taxon>
        <taxon>Trichomonas</taxon>
    </lineage>
</organism>
<dbReference type="EMBL" id="DS113188">
    <property type="protein sequence ID" value="EAY21689.1"/>
    <property type="molecule type" value="Genomic_DNA"/>
</dbReference>
<dbReference type="SUPFAM" id="SSF48371">
    <property type="entry name" value="ARM repeat"/>
    <property type="match status" value="1"/>
</dbReference>
<evidence type="ECO:0000313" key="1">
    <source>
        <dbReference type="EMBL" id="EAY21689.1"/>
    </source>
</evidence>
<dbReference type="Gene3D" id="1.25.10.10">
    <property type="entry name" value="Leucine-rich Repeat Variant"/>
    <property type="match status" value="1"/>
</dbReference>
<dbReference type="InterPro" id="IPR011989">
    <property type="entry name" value="ARM-like"/>
</dbReference>
<proteinExistence type="predicted"/>
<gene>
    <name evidence="1" type="ORF">TVAG_237150</name>
</gene>
<dbReference type="SMR" id="A2DCR5"/>
<sequence>MDDDYKTDLVGNYRENEANSQNEEMDVFSFNDLNFKCIFSKNVNDRIGILRDIISCFESGAKCYQLPKTVIGAIFDSIKNQESLELSMLSLEILNICLSQDEKQINLYFTPKICEDLHEIIHNSNDLDQICLCFLCVSSIAKGFEMVKDQLEYEFFISIVSRGFEIASSSDVPDNKRNTILAHCLQIIPVLSEISIPNEKFVEYINSIIPYLKDCLQVETLSSDTIVLISTFIEKKFELVSDIFNNQDFLTDIFDLIEDDPKINVNIMKLVHNLVLHNIYISPFVISSSFFSSFTVYDQSNTEEYLQEVYNVLGCLVDSFNKIKDDFEDQELITLAVNNIVDSWPNIVSSTLELLDNSFSEMKTKISKFICGLLQIGGQISAITLCGNNELIDKLVDAAEGSDKETALLVIKQLINLVSFKTETFTGQSFQKSNFFQPVFLSEEFQSKIDDLEEQFEDDEKFCAAVDVLRNAVIELSENPDEPINQIGLPEIQIDI</sequence>
<reference evidence="1" key="2">
    <citation type="journal article" date="2007" name="Science">
        <title>Draft genome sequence of the sexually transmitted pathogen Trichomonas vaginalis.</title>
        <authorList>
            <person name="Carlton J.M."/>
            <person name="Hirt R.P."/>
            <person name="Silva J.C."/>
            <person name="Delcher A.L."/>
            <person name="Schatz M."/>
            <person name="Zhao Q."/>
            <person name="Wortman J.R."/>
            <person name="Bidwell S.L."/>
            <person name="Alsmark U.C.M."/>
            <person name="Besteiro S."/>
            <person name="Sicheritz-Ponten T."/>
            <person name="Noel C.J."/>
            <person name="Dacks J.B."/>
            <person name="Foster P.G."/>
            <person name="Simillion C."/>
            <person name="Van de Peer Y."/>
            <person name="Miranda-Saavedra D."/>
            <person name="Barton G.J."/>
            <person name="Westrop G.D."/>
            <person name="Mueller S."/>
            <person name="Dessi D."/>
            <person name="Fiori P.L."/>
            <person name="Ren Q."/>
            <person name="Paulsen I."/>
            <person name="Zhang H."/>
            <person name="Bastida-Corcuera F.D."/>
            <person name="Simoes-Barbosa A."/>
            <person name="Brown M.T."/>
            <person name="Hayes R.D."/>
            <person name="Mukherjee M."/>
            <person name="Okumura C.Y."/>
            <person name="Schneider R."/>
            <person name="Smith A.J."/>
            <person name="Vanacova S."/>
            <person name="Villalvazo M."/>
            <person name="Haas B.J."/>
            <person name="Pertea M."/>
            <person name="Feldblyum T.V."/>
            <person name="Utterback T.R."/>
            <person name="Shu C.L."/>
            <person name="Osoegawa K."/>
            <person name="de Jong P.J."/>
            <person name="Hrdy I."/>
            <person name="Horvathova L."/>
            <person name="Zubacova Z."/>
            <person name="Dolezal P."/>
            <person name="Malik S.B."/>
            <person name="Logsdon J.M. Jr."/>
            <person name="Henze K."/>
            <person name="Gupta A."/>
            <person name="Wang C.C."/>
            <person name="Dunne R.L."/>
            <person name="Upcroft J.A."/>
            <person name="Upcroft P."/>
            <person name="White O."/>
            <person name="Salzberg S.L."/>
            <person name="Tang P."/>
            <person name="Chiu C.-H."/>
            <person name="Lee Y.-S."/>
            <person name="Embley T.M."/>
            <person name="Coombs G.H."/>
            <person name="Mottram J.C."/>
            <person name="Tachezy J."/>
            <person name="Fraser-Liggett C.M."/>
            <person name="Johnson P.J."/>
        </authorList>
    </citation>
    <scope>NUCLEOTIDE SEQUENCE [LARGE SCALE GENOMIC DNA]</scope>
    <source>
        <strain evidence="1">G3</strain>
    </source>
</reference>
<dbReference type="InParanoid" id="A2DCR5"/>
<reference evidence="1" key="1">
    <citation type="submission" date="2006-10" db="EMBL/GenBank/DDBJ databases">
        <authorList>
            <person name="Amadeo P."/>
            <person name="Zhao Q."/>
            <person name="Wortman J."/>
            <person name="Fraser-Liggett C."/>
            <person name="Carlton J."/>
        </authorList>
    </citation>
    <scope>NUCLEOTIDE SEQUENCE</scope>
    <source>
        <strain evidence="1">G3</strain>
    </source>
</reference>
<dbReference type="KEGG" id="tva:5467238"/>